<accession>A0ACB5UNF8</accession>
<protein>
    <submittedName>
        <fullName evidence="1">Uncharacterized protein</fullName>
    </submittedName>
</protein>
<gene>
    <name evidence="1" type="ORF">AN2V17_33870</name>
</gene>
<comment type="caution">
    <text evidence="1">The sequence shown here is derived from an EMBL/GenBank/DDBJ whole genome shotgun (WGS) entry which is preliminary data.</text>
</comment>
<organism evidence="1 2">
    <name type="scientific">Vallitalea maricola</name>
    <dbReference type="NCBI Taxonomy" id="3074433"/>
    <lineage>
        <taxon>Bacteria</taxon>
        <taxon>Bacillati</taxon>
        <taxon>Bacillota</taxon>
        <taxon>Clostridia</taxon>
        <taxon>Lachnospirales</taxon>
        <taxon>Vallitaleaceae</taxon>
        <taxon>Vallitalea</taxon>
    </lineage>
</organism>
<sequence>MATYYMLVYCNDGPDTPTKFLMGRRNKEGYFFHKKSGGEDIPRKPQEFYSSQTPEKLVLPGGTPDSSSGSPFNLANTEFMEETGVNLLDDSYGVHQDRDVNVQPIYDRGKLKAYIVQVKLSNDNFRDLQTLINQNMATKSDKRIAIQNGTYQTTRTECPILDDELSGMEVLETGTDKFNTVLQDMDTIDQGAPYKYRGWFAEGIVNCIKRIYNLHVDTTFNDGKNINKWVRDIILYLDKMHRTRRQLDGRRRYEHDDYRRPELDVRPSRKYDDYHRHEFDDYHRGEPDDYRRPEFDDRRRREHDSHRRRERDRHRRRERSRSPR</sequence>
<dbReference type="Proteomes" id="UP001374599">
    <property type="component" value="Unassembled WGS sequence"/>
</dbReference>
<reference evidence="1" key="1">
    <citation type="submission" date="2023-09" db="EMBL/GenBank/DDBJ databases">
        <title>Vallitalea sediminicola and Vallitalea maricola sp. nov., anaerobic bacteria isolated from marine sediment.</title>
        <authorList>
            <person name="Hirano S."/>
            <person name="Maeda A."/>
            <person name="Terahara T."/>
            <person name="Mori K."/>
            <person name="Hamada M."/>
            <person name="Matsumoto R."/>
            <person name="Kobayashi T."/>
        </authorList>
    </citation>
    <scope>NUCLEOTIDE SEQUENCE</scope>
    <source>
        <strain evidence="1">AN17-2</strain>
    </source>
</reference>
<keyword evidence="2" id="KW-1185">Reference proteome</keyword>
<proteinExistence type="predicted"/>
<name>A0ACB5UNF8_9FIRM</name>
<evidence type="ECO:0000313" key="2">
    <source>
        <dbReference type="Proteomes" id="UP001374599"/>
    </source>
</evidence>
<evidence type="ECO:0000313" key="1">
    <source>
        <dbReference type="EMBL" id="GMQ64150.1"/>
    </source>
</evidence>
<dbReference type="EMBL" id="BTPU01000061">
    <property type="protein sequence ID" value="GMQ64150.1"/>
    <property type="molecule type" value="Genomic_DNA"/>
</dbReference>